<dbReference type="Pfam" id="PF12146">
    <property type="entry name" value="Hydrolase_4"/>
    <property type="match status" value="1"/>
</dbReference>
<reference evidence="2 3" key="1">
    <citation type="submission" date="2017-04" db="EMBL/GenBank/DDBJ databases">
        <authorList>
            <person name="Afonso C.L."/>
            <person name="Miller P.J."/>
            <person name="Scott M.A."/>
            <person name="Spackman E."/>
            <person name="Goraichik I."/>
            <person name="Dimitrov K.M."/>
            <person name="Suarez D.L."/>
            <person name="Swayne D.E."/>
        </authorList>
    </citation>
    <scope>NUCLEOTIDE SEQUENCE [LARGE SCALE GENOMIC DNA]</scope>
    <source>
        <strain evidence="2 3">CGMCC 1.12644</strain>
    </source>
</reference>
<feature type="domain" description="Serine aminopeptidase S33" evidence="1">
    <location>
        <begin position="42"/>
        <end position="295"/>
    </location>
</feature>
<evidence type="ECO:0000313" key="2">
    <source>
        <dbReference type="EMBL" id="SMC93330.1"/>
    </source>
</evidence>
<sequence>MEMQAAPYFAAIAEGPEDARVFWVTAADGLRIRLAHWPAIAKSQGTILLMPGRTEYIEKYGRTARDLVERGFDVLCIDWRGQGLADRLLDDPRRGHVLTFDDYQADLDAMVAAAKTLDLPHPLHMLAHSMGGCIGLRGLLRGLPFVSAGFSGPMWGIRMKAYTRPAAWALGWSSGIFGLGDSYAPGTGSGSYVATEPFEGNLLTRDPEMFEYMRCQVTAHPELQLGGPSLNWLHEALRETLALSRLPSPPQPCLTFVGSNERIVDMPRIHQRMARWPNGTLRVIEDGEHEMMMDTPGMRIMIADELTAHFSNASARDKSRLTA</sequence>
<dbReference type="Proteomes" id="UP000192330">
    <property type="component" value="Unassembled WGS sequence"/>
</dbReference>
<evidence type="ECO:0000313" key="3">
    <source>
        <dbReference type="Proteomes" id="UP000192330"/>
    </source>
</evidence>
<dbReference type="InterPro" id="IPR051044">
    <property type="entry name" value="MAG_DAG_Lipase"/>
</dbReference>
<dbReference type="InterPro" id="IPR029058">
    <property type="entry name" value="AB_hydrolase_fold"/>
</dbReference>
<dbReference type="RefSeq" id="WP_143514602.1">
    <property type="nucleotide sequence ID" value="NZ_FWYD01000011.1"/>
</dbReference>
<dbReference type="PANTHER" id="PTHR11614">
    <property type="entry name" value="PHOSPHOLIPASE-RELATED"/>
    <property type="match status" value="1"/>
</dbReference>
<dbReference type="OrthoDB" id="9788260at2"/>
<gene>
    <name evidence="2" type="ORF">SAMN06295998_11188</name>
</gene>
<dbReference type="EMBL" id="FWYD01000011">
    <property type="protein sequence ID" value="SMC93330.1"/>
    <property type="molecule type" value="Genomic_DNA"/>
</dbReference>
<dbReference type="STRING" id="1387277.SAMN06295998_11188"/>
<evidence type="ECO:0000259" key="1">
    <source>
        <dbReference type="Pfam" id="PF12146"/>
    </source>
</evidence>
<proteinExistence type="predicted"/>
<accession>A0A1W2D715</accession>
<dbReference type="AlphaFoldDB" id="A0A1W2D715"/>
<dbReference type="SUPFAM" id="SSF53474">
    <property type="entry name" value="alpha/beta-Hydrolases"/>
    <property type="match status" value="1"/>
</dbReference>
<dbReference type="InterPro" id="IPR022742">
    <property type="entry name" value="Hydrolase_4"/>
</dbReference>
<organism evidence="2 3">
    <name type="scientific">Primorskyibacter flagellatus</name>
    <dbReference type="NCBI Taxonomy" id="1387277"/>
    <lineage>
        <taxon>Bacteria</taxon>
        <taxon>Pseudomonadati</taxon>
        <taxon>Pseudomonadota</taxon>
        <taxon>Alphaproteobacteria</taxon>
        <taxon>Rhodobacterales</taxon>
        <taxon>Roseobacteraceae</taxon>
        <taxon>Primorskyibacter</taxon>
    </lineage>
</organism>
<protein>
    <submittedName>
        <fullName evidence="2">Lysophospholipase</fullName>
    </submittedName>
</protein>
<keyword evidence="3" id="KW-1185">Reference proteome</keyword>
<name>A0A1W2D715_9RHOB</name>
<dbReference type="Gene3D" id="3.40.50.1820">
    <property type="entry name" value="alpha/beta hydrolase"/>
    <property type="match status" value="1"/>
</dbReference>